<evidence type="ECO:0000313" key="4">
    <source>
        <dbReference type="Proteomes" id="UP001239795"/>
    </source>
</evidence>
<gene>
    <name evidence="3" type="ORF">CMEL01_13058</name>
</gene>
<evidence type="ECO:0000256" key="2">
    <source>
        <dbReference type="SAM" id="Phobius"/>
    </source>
</evidence>
<feature type="transmembrane region" description="Helical" evidence="2">
    <location>
        <begin position="135"/>
        <end position="154"/>
    </location>
</feature>
<dbReference type="AlphaFoldDB" id="A0AAI9UT76"/>
<evidence type="ECO:0000256" key="1">
    <source>
        <dbReference type="SAM" id="MobiDB-lite"/>
    </source>
</evidence>
<feature type="transmembrane region" description="Helical" evidence="2">
    <location>
        <begin position="97"/>
        <end position="115"/>
    </location>
</feature>
<proteinExistence type="predicted"/>
<feature type="transmembrane region" description="Helical" evidence="2">
    <location>
        <begin position="66"/>
        <end position="85"/>
    </location>
</feature>
<keyword evidence="2" id="KW-0812">Transmembrane</keyword>
<dbReference type="EMBL" id="MLGG01000006">
    <property type="protein sequence ID" value="KAK1464297.1"/>
    <property type="molecule type" value="Genomic_DNA"/>
</dbReference>
<organism evidence="3 4">
    <name type="scientific">Colletotrichum melonis</name>
    <dbReference type="NCBI Taxonomy" id="1209925"/>
    <lineage>
        <taxon>Eukaryota</taxon>
        <taxon>Fungi</taxon>
        <taxon>Dikarya</taxon>
        <taxon>Ascomycota</taxon>
        <taxon>Pezizomycotina</taxon>
        <taxon>Sordariomycetes</taxon>
        <taxon>Hypocreomycetidae</taxon>
        <taxon>Glomerellales</taxon>
        <taxon>Glomerellaceae</taxon>
        <taxon>Colletotrichum</taxon>
        <taxon>Colletotrichum acutatum species complex</taxon>
    </lineage>
</organism>
<keyword evidence="2" id="KW-1133">Transmembrane helix</keyword>
<keyword evidence="2" id="KW-0472">Membrane</keyword>
<dbReference type="Proteomes" id="UP001239795">
    <property type="component" value="Unassembled WGS sequence"/>
</dbReference>
<sequence length="159" mass="17238">MGDNKSPYPPPLTMKKPPKPSTEQVESKKEIAEQLLLCALAVNFSSWVVLAVLGSEHCTVESEVLFVIYGVAAMIAFPVSCIAILEHWPKGPRSTSGIMTAGILGYSIAMAHSFVTGPWPTIFTRHSYHFSGVYIGFLIEAATGWCDGLASIMAEKFSK</sequence>
<keyword evidence="4" id="KW-1185">Reference proteome</keyword>
<name>A0AAI9UT76_9PEZI</name>
<reference evidence="3 4" key="1">
    <citation type="submission" date="2016-10" db="EMBL/GenBank/DDBJ databases">
        <title>The genome sequence of Colletotrichum fioriniae PJ7.</title>
        <authorList>
            <person name="Baroncelli R."/>
        </authorList>
    </citation>
    <scope>NUCLEOTIDE SEQUENCE [LARGE SCALE GENOMIC DNA]</scope>
    <source>
        <strain evidence="3">Col 31</strain>
    </source>
</reference>
<accession>A0AAI9UT76</accession>
<protein>
    <submittedName>
        <fullName evidence="3">Uncharacterized protein</fullName>
    </submittedName>
</protein>
<feature type="transmembrane region" description="Helical" evidence="2">
    <location>
        <begin position="35"/>
        <end position="54"/>
    </location>
</feature>
<comment type="caution">
    <text evidence="3">The sequence shown here is derived from an EMBL/GenBank/DDBJ whole genome shotgun (WGS) entry which is preliminary data.</text>
</comment>
<evidence type="ECO:0000313" key="3">
    <source>
        <dbReference type="EMBL" id="KAK1464297.1"/>
    </source>
</evidence>
<feature type="region of interest" description="Disordered" evidence="1">
    <location>
        <begin position="1"/>
        <end position="24"/>
    </location>
</feature>